<dbReference type="InterPro" id="IPR001279">
    <property type="entry name" value="Metallo-B-lactamas"/>
</dbReference>
<gene>
    <name evidence="2" type="ORF">JQC72_11460</name>
</gene>
<sequence>MQVARGLEMLEIRANLMGETSVIHPALIWDEDTAVLVDAGFPGQLPQFREAMEAAGVPVENLGKVVLTHQDIDHIGCLPDLLKASTQKVEVLSSELEKPYIQGEKPLIKLEKAMAGSNDLPQELHAGLKRVFENPPKAPVDKTVADGEELPFCGGITVIHTPGHTPGHICLYHQQSKTLIAGDALAVVDGQLVGPVPQYTLDMDVAIQSLKKLMQYDIEAVICYHGGLYRGHVNRRIAELANG</sequence>
<evidence type="ECO:0000313" key="3">
    <source>
        <dbReference type="Proteomes" id="UP001177120"/>
    </source>
</evidence>
<proteinExistence type="predicted"/>
<evidence type="ECO:0000313" key="2">
    <source>
        <dbReference type="EMBL" id="MBN2910118.1"/>
    </source>
</evidence>
<dbReference type="EMBL" id="JAFHAP010000010">
    <property type="protein sequence ID" value="MBN2910118.1"/>
    <property type="molecule type" value="Genomic_DNA"/>
</dbReference>
<dbReference type="SMART" id="SM00849">
    <property type="entry name" value="Lactamase_B"/>
    <property type="match status" value="1"/>
</dbReference>
<dbReference type="CDD" id="cd07721">
    <property type="entry name" value="yflN-like_MBL-fold"/>
    <property type="match status" value="1"/>
</dbReference>
<comment type="caution">
    <text evidence="2">The sequence shown here is derived from an EMBL/GenBank/DDBJ whole genome shotgun (WGS) entry which is preliminary data.</text>
</comment>
<keyword evidence="3" id="KW-1185">Reference proteome</keyword>
<organism evidence="2 3">
    <name type="scientific">Polycladomyces zharkentensis</name>
    <dbReference type="NCBI Taxonomy" id="2807616"/>
    <lineage>
        <taxon>Bacteria</taxon>
        <taxon>Bacillati</taxon>
        <taxon>Bacillota</taxon>
        <taxon>Bacilli</taxon>
        <taxon>Bacillales</taxon>
        <taxon>Thermoactinomycetaceae</taxon>
        <taxon>Polycladomyces</taxon>
    </lineage>
</organism>
<dbReference type="PANTHER" id="PTHR42951:SF15">
    <property type="entry name" value="METALLO-BETA-LACTAMASE SUPERFAMILY PROTEIN"/>
    <property type="match status" value="1"/>
</dbReference>
<accession>A0ABS2WKW9</accession>
<evidence type="ECO:0000259" key="1">
    <source>
        <dbReference type="SMART" id="SM00849"/>
    </source>
</evidence>
<dbReference type="PANTHER" id="PTHR42951">
    <property type="entry name" value="METALLO-BETA-LACTAMASE DOMAIN-CONTAINING"/>
    <property type="match status" value="1"/>
</dbReference>
<dbReference type="Gene3D" id="3.60.15.10">
    <property type="entry name" value="Ribonuclease Z/Hydroxyacylglutathione hydrolase-like"/>
    <property type="match status" value="1"/>
</dbReference>
<name>A0ABS2WKW9_9BACL</name>
<reference evidence="2" key="1">
    <citation type="journal article" date="2024" name="Int. J. Syst. Evol. Microbiol.">
        <title>Polycladomyces zharkentensis sp. nov., a novel thermophilic cellulose- and starch-degrading member of the Bacillota from a geothermal aquifer in Kazakhstan.</title>
        <authorList>
            <person name="Mashzhan A."/>
            <person name="Kistaubayeva A."/>
            <person name="Javier-Lopez R."/>
            <person name="Bissenova U."/>
            <person name="Bissenbay A."/>
            <person name="Birkeland N.K."/>
        </authorList>
    </citation>
    <scope>NUCLEOTIDE SEQUENCE</scope>
    <source>
        <strain evidence="2">ZKZ2T</strain>
    </source>
</reference>
<dbReference type="Proteomes" id="UP001177120">
    <property type="component" value="Unassembled WGS sequence"/>
</dbReference>
<dbReference type="InterPro" id="IPR036866">
    <property type="entry name" value="RibonucZ/Hydroxyglut_hydro"/>
</dbReference>
<feature type="domain" description="Metallo-beta-lactamase" evidence="1">
    <location>
        <begin position="22"/>
        <end position="225"/>
    </location>
</feature>
<dbReference type="InterPro" id="IPR050855">
    <property type="entry name" value="NDM-1-like"/>
</dbReference>
<dbReference type="RefSeq" id="WP_205495779.1">
    <property type="nucleotide sequence ID" value="NZ_JAFHAP010000010.1"/>
</dbReference>
<dbReference type="SUPFAM" id="SSF56281">
    <property type="entry name" value="Metallo-hydrolase/oxidoreductase"/>
    <property type="match status" value="1"/>
</dbReference>
<dbReference type="Pfam" id="PF00753">
    <property type="entry name" value="Lactamase_B"/>
    <property type="match status" value="1"/>
</dbReference>
<protein>
    <submittedName>
        <fullName evidence="2">MBL fold metallo-hydrolase</fullName>
    </submittedName>
</protein>